<comment type="caution">
    <text evidence="2">The sequence shown here is derived from an EMBL/GenBank/DDBJ whole genome shotgun (WGS) entry which is preliminary data.</text>
</comment>
<accession>A0ABU8G0L6</accession>
<protein>
    <submittedName>
        <fullName evidence="2">DUF4145 domain-containing protein</fullName>
    </submittedName>
</protein>
<dbReference type="RefSeq" id="WP_336483873.1">
    <property type="nucleotide sequence ID" value="NZ_JBAWSV010000008.1"/>
</dbReference>
<name>A0ABU8G0L6_9BACI</name>
<organism evidence="2 3">
    <name type="scientific">Bacillus yunxiaonensis</name>
    <dbReference type="NCBI Taxonomy" id="3127665"/>
    <lineage>
        <taxon>Bacteria</taxon>
        <taxon>Bacillati</taxon>
        <taxon>Bacillota</taxon>
        <taxon>Bacilli</taxon>
        <taxon>Bacillales</taxon>
        <taxon>Bacillaceae</taxon>
        <taxon>Bacillus</taxon>
    </lineage>
</organism>
<dbReference type="Pfam" id="PF13643">
    <property type="entry name" value="DUF4145"/>
    <property type="match status" value="1"/>
</dbReference>
<dbReference type="EMBL" id="JBAWSV010000008">
    <property type="protein sequence ID" value="MEI4831800.1"/>
    <property type="molecule type" value="Genomic_DNA"/>
</dbReference>
<keyword evidence="3" id="KW-1185">Reference proteome</keyword>
<gene>
    <name evidence="2" type="ORF">WAX78_20445</name>
</gene>
<evidence type="ECO:0000313" key="2">
    <source>
        <dbReference type="EMBL" id="MEI4831800.1"/>
    </source>
</evidence>
<evidence type="ECO:0000313" key="3">
    <source>
        <dbReference type="Proteomes" id="UP001367922"/>
    </source>
</evidence>
<reference evidence="2 3" key="1">
    <citation type="submission" date="2024-01" db="EMBL/GenBank/DDBJ databases">
        <title>Seven novel Bacillus-like species.</title>
        <authorList>
            <person name="Liu G."/>
        </authorList>
    </citation>
    <scope>NUCLEOTIDE SEQUENCE [LARGE SCALE GENOMIC DNA]</scope>
    <source>
        <strain evidence="2 3">FJAT-53711</strain>
    </source>
</reference>
<dbReference type="Proteomes" id="UP001367922">
    <property type="component" value="Unassembled WGS sequence"/>
</dbReference>
<feature type="domain" description="DUF4145" evidence="1">
    <location>
        <begin position="25"/>
        <end position="114"/>
    </location>
</feature>
<proteinExistence type="predicted"/>
<dbReference type="InterPro" id="IPR025285">
    <property type="entry name" value="DUF4145"/>
</dbReference>
<evidence type="ECO:0000259" key="1">
    <source>
        <dbReference type="Pfam" id="PF13643"/>
    </source>
</evidence>
<sequence length="420" mass="48725">MLNHSLFEFVEQFSSDLAELAYRIENQLFDQPHASMMQARLYSEELVKIISKEEELENIYPLKHAEKIHKLYRQNAIEEDIYMKLEWIRKKGNKATHDVKEVEIHDALQAHKFLFEISVWYMQVYVNYNFEPPIYKLPIKSAPETNPLEAKDIDDLIKPYLNQTLQKIDDMWSEIQQQIEAIREEKGRVQTEELLSKAVNIHQSEVAATAIKEPSKGASNFRLQFKNETLVVTGELSITPIIDLPVNGCSHLLRELSRIGIDSLLKITTPMDTLHMKLNGVGPHTIEKFWRELVLLQGRESVAINEEAIKMSNVIEKLYKVFLKNHFHLINKTAKAAEFENVNSKEVVYLLPNKDITIVMNPNTVENHSSFKSENDYHSTALKKFPKKIKNGKTPTNYGYAFKFKTEGDLDLFLNRVDHI</sequence>